<dbReference type="RefSeq" id="WP_229819793.1">
    <property type="nucleotide sequence ID" value="NZ_BMZM01000004.1"/>
</dbReference>
<organism evidence="2 3">
    <name type="scientific">Kushneria pakistanensis</name>
    <dbReference type="NCBI Taxonomy" id="1508770"/>
    <lineage>
        <taxon>Bacteria</taxon>
        <taxon>Pseudomonadati</taxon>
        <taxon>Pseudomonadota</taxon>
        <taxon>Gammaproteobacteria</taxon>
        <taxon>Oceanospirillales</taxon>
        <taxon>Halomonadaceae</taxon>
        <taxon>Kushneria</taxon>
    </lineage>
</organism>
<dbReference type="InterPro" id="IPR027417">
    <property type="entry name" value="P-loop_NTPase"/>
</dbReference>
<gene>
    <name evidence="2" type="ORF">GCM10010082_29500</name>
</gene>
<reference evidence="3" key="1">
    <citation type="journal article" date="2019" name="Int. J. Syst. Evol. Microbiol.">
        <title>The Global Catalogue of Microorganisms (GCM) 10K type strain sequencing project: providing services to taxonomists for standard genome sequencing and annotation.</title>
        <authorList>
            <consortium name="The Broad Institute Genomics Platform"/>
            <consortium name="The Broad Institute Genome Sequencing Center for Infectious Disease"/>
            <person name="Wu L."/>
            <person name="Ma J."/>
        </authorList>
    </citation>
    <scope>NUCLEOTIDE SEQUENCE [LARGE SCALE GENOMIC DNA]</scope>
    <source>
        <strain evidence="3">KCTC 42082</strain>
    </source>
</reference>
<evidence type="ECO:0000259" key="1">
    <source>
        <dbReference type="Pfam" id="PF13175"/>
    </source>
</evidence>
<dbReference type="EMBL" id="BMZM01000004">
    <property type="protein sequence ID" value="GHC33039.1"/>
    <property type="molecule type" value="Genomic_DNA"/>
</dbReference>
<evidence type="ECO:0000313" key="2">
    <source>
        <dbReference type="EMBL" id="GHC33039.1"/>
    </source>
</evidence>
<dbReference type="PANTHER" id="PTHR43581">
    <property type="entry name" value="ATP/GTP PHOSPHATASE"/>
    <property type="match status" value="1"/>
</dbReference>
<proteinExistence type="predicted"/>
<name>A0ABQ3FPT5_9GAMM</name>
<dbReference type="InterPro" id="IPR051396">
    <property type="entry name" value="Bact_Antivir_Def_Nuclease"/>
</dbReference>
<dbReference type="InterPro" id="IPR041685">
    <property type="entry name" value="AAA_GajA/Old/RecF-like"/>
</dbReference>
<dbReference type="Proteomes" id="UP000604243">
    <property type="component" value="Unassembled WGS sequence"/>
</dbReference>
<accession>A0ABQ3FPT5</accession>
<keyword evidence="3" id="KW-1185">Reference proteome</keyword>
<dbReference type="Gene3D" id="3.40.50.300">
    <property type="entry name" value="P-loop containing nucleotide triphosphate hydrolases"/>
    <property type="match status" value="1"/>
</dbReference>
<evidence type="ECO:0000313" key="3">
    <source>
        <dbReference type="Proteomes" id="UP000604243"/>
    </source>
</evidence>
<comment type="caution">
    <text evidence="2">The sequence shown here is derived from an EMBL/GenBank/DDBJ whole genome shotgun (WGS) entry which is preliminary data.</text>
</comment>
<dbReference type="SUPFAM" id="SSF52540">
    <property type="entry name" value="P-loop containing nucleoside triphosphate hydrolases"/>
    <property type="match status" value="1"/>
</dbReference>
<dbReference type="Pfam" id="PF13175">
    <property type="entry name" value="AAA_15"/>
    <property type="match status" value="1"/>
</dbReference>
<dbReference type="PANTHER" id="PTHR43581:SF2">
    <property type="entry name" value="EXCINUCLEASE ATPASE SUBUNIT"/>
    <property type="match status" value="1"/>
</dbReference>
<protein>
    <recommendedName>
        <fullName evidence="1">Endonuclease GajA/Old nuclease/RecF-like AAA domain-containing protein</fullName>
    </recommendedName>
</protein>
<sequence>MVQGFNIIIGIILKYYKTYKGINYIPITDMDNFCGLVGENGIGKSSVLEALDTFFNGRAWNYNTTTKKRGVDYSEPQIVPLFLIDRESLSASVQDLARELHEVTIGGVETDVNSANKANYKIFAEHRNRLSERVNLEEKYLIPIGINHCGDIATSIFNNRRLVEVVLGQSSNSETTSLDEVDLQRYQPLLQELKTLIEYIYIPKEIDSNSFTKLETKEIQVLMGETLIEILSTRVTAAQIQEINSSLIEFIDTLSDELEDYSYRTPTDRQQRLKKNDVYNLIIQAFFNTRRLHKKQGANWLEISALSSGEKQKAIVDIAHSLLNKHRSKGSNLIVGIDEPETSLHMSACFDQFDALYDISRQCMQIFFASHWYGFLPTVEQGSTTVITKKEDHHFFDQINLSEYREQVKRLATSSRGRLPYDIRLKSMNDFIQSIITSVIGDNPFSWIICEGSSEKVYLSSYLKDLLQDKRIRIVPVGGAKEIKRVYNHLSTSYEDFKKEVSGKMILISDTDEELVNYKVSEYENLKCKRLVLSSEDKITRLVNIDSNPVSPATEIEDCLNGKLFLETLRLFSEDYSELVGFVNDIDLVSDELDVKFALDIKSSEWEKIKRFFDCEGVKYRFARKYVDTMKQDHAIPSWVLEVRKMLE</sequence>
<feature type="domain" description="Endonuclease GajA/Old nuclease/RecF-like AAA" evidence="1">
    <location>
        <begin position="11"/>
        <end position="371"/>
    </location>
</feature>